<feature type="modified residue" description="4-aspartylphosphate" evidence="7">
    <location>
        <position position="71"/>
    </location>
</feature>
<dbReference type="InterPro" id="IPR017930">
    <property type="entry name" value="Myb_dom"/>
</dbReference>
<dbReference type="Proteomes" id="UP001314263">
    <property type="component" value="Unassembled WGS sequence"/>
</dbReference>
<keyword evidence="3" id="KW-0805">Transcription regulation</keyword>
<keyword evidence="4" id="KW-0010">Activator</keyword>
<comment type="caution">
    <text evidence="11">The sequence shown here is derived from an EMBL/GenBank/DDBJ whole genome shotgun (WGS) entry which is preliminary data.</text>
</comment>
<keyword evidence="1 7" id="KW-0597">Phosphoprotein</keyword>
<evidence type="ECO:0000256" key="1">
    <source>
        <dbReference type="ARBA" id="ARBA00022553"/>
    </source>
</evidence>
<dbReference type="SMART" id="SM00448">
    <property type="entry name" value="REC"/>
    <property type="match status" value="1"/>
</dbReference>
<dbReference type="AlphaFoldDB" id="A0AAV1HTG6"/>
<dbReference type="Gene3D" id="3.40.50.2300">
    <property type="match status" value="1"/>
</dbReference>
<keyword evidence="6" id="KW-0539">Nucleus</keyword>
<dbReference type="Gene3D" id="1.10.10.60">
    <property type="entry name" value="Homeodomain-like"/>
    <property type="match status" value="1"/>
</dbReference>
<feature type="domain" description="HTH myb-type" evidence="10">
    <location>
        <begin position="175"/>
        <end position="234"/>
    </location>
</feature>
<dbReference type="InterPro" id="IPR001789">
    <property type="entry name" value="Sig_transdc_resp-reg_receiver"/>
</dbReference>
<dbReference type="CDD" id="cd17584">
    <property type="entry name" value="REC_typeB_ARR-like"/>
    <property type="match status" value="1"/>
</dbReference>
<dbReference type="GO" id="GO:0003677">
    <property type="term" value="F:DNA binding"/>
    <property type="evidence" value="ECO:0007669"/>
    <property type="project" value="InterPro"/>
</dbReference>
<evidence type="ECO:0008006" key="13">
    <source>
        <dbReference type="Google" id="ProtNLM"/>
    </source>
</evidence>
<evidence type="ECO:0000256" key="3">
    <source>
        <dbReference type="ARBA" id="ARBA00023015"/>
    </source>
</evidence>
<keyword evidence="2" id="KW-0902">Two-component regulatory system</keyword>
<dbReference type="EMBL" id="CAUYUE010000002">
    <property type="protein sequence ID" value="CAK0740146.1"/>
    <property type="molecule type" value="Genomic_DNA"/>
</dbReference>
<dbReference type="Pfam" id="PF00249">
    <property type="entry name" value="Myb_DNA-binding"/>
    <property type="match status" value="1"/>
</dbReference>
<gene>
    <name evidence="11" type="ORF">CVIRNUC_001228</name>
</gene>
<dbReference type="NCBIfam" id="TIGR01557">
    <property type="entry name" value="myb_SHAQKYF"/>
    <property type="match status" value="1"/>
</dbReference>
<dbReference type="SUPFAM" id="SSF46689">
    <property type="entry name" value="Homeodomain-like"/>
    <property type="match status" value="1"/>
</dbReference>
<accession>A0AAV1HTG6</accession>
<evidence type="ECO:0000259" key="9">
    <source>
        <dbReference type="PROSITE" id="PS50110"/>
    </source>
</evidence>
<feature type="region of interest" description="Disordered" evidence="8">
    <location>
        <begin position="139"/>
        <end position="177"/>
    </location>
</feature>
<dbReference type="InterPro" id="IPR001005">
    <property type="entry name" value="SANT/Myb"/>
</dbReference>
<dbReference type="FunFam" id="1.10.10.60:FF:000007">
    <property type="entry name" value="Two-component response regulator"/>
    <property type="match status" value="1"/>
</dbReference>
<feature type="region of interest" description="Disordered" evidence="8">
    <location>
        <begin position="238"/>
        <end position="259"/>
    </location>
</feature>
<evidence type="ECO:0000313" key="12">
    <source>
        <dbReference type="Proteomes" id="UP001314263"/>
    </source>
</evidence>
<dbReference type="PANTHER" id="PTHR43874">
    <property type="entry name" value="TWO-COMPONENT RESPONSE REGULATOR"/>
    <property type="match status" value="1"/>
</dbReference>
<organism evidence="11 12">
    <name type="scientific">Coccomyxa viridis</name>
    <dbReference type="NCBI Taxonomy" id="1274662"/>
    <lineage>
        <taxon>Eukaryota</taxon>
        <taxon>Viridiplantae</taxon>
        <taxon>Chlorophyta</taxon>
        <taxon>core chlorophytes</taxon>
        <taxon>Trebouxiophyceae</taxon>
        <taxon>Trebouxiophyceae incertae sedis</taxon>
        <taxon>Coccomyxaceae</taxon>
        <taxon>Coccomyxa</taxon>
    </lineage>
</organism>
<proteinExistence type="predicted"/>
<dbReference type="PROSITE" id="PS51294">
    <property type="entry name" value="HTH_MYB"/>
    <property type="match status" value="1"/>
</dbReference>
<evidence type="ECO:0000313" key="11">
    <source>
        <dbReference type="EMBL" id="CAK0740146.1"/>
    </source>
</evidence>
<dbReference type="SUPFAM" id="SSF52172">
    <property type="entry name" value="CheY-like"/>
    <property type="match status" value="1"/>
</dbReference>
<dbReference type="PANTHER" id="PTHR43874:SF7">
    <property type="entry name" value="TWO-COMPONENT RESPONSE REGULATOR ARR10"/>
    <property type="match status" value="1"/>
</dbReference>
<dbReference type="InterPro" id="IPR006447">
    <property type="entry name" value="Myb_dom_plants"/>
</dbReference>
<protein>
    <recommendedName>
        <fullName evidence="13">Two-component response regulator</fullName>
    </recommendedName>
</protein>
<evidence type="ECO:0000256" key="4">
    <source>
        <dbReference type="ARBA" id="ARBA00023159"/>
    </source>
</evidence>
<sequence>MAREELLRSDSFDVFPAGLRVLVVDDDALCLKVVEHMLRRCNYIVETCVNGKEALKLLRDKDKNFDLVLSDVYMPDMDGFRLLEQVGLEMDIPVIMMSSNGETSVVLRGVTHGAVDFLIKPVRVEELRNVWQHVVRRRKDKELQPSKESDEEGTDDGKQRDKKRKERRDSDEATTAKKQRVVWSVEMHQQFVAAVNQLGIDKAVPKRILDIMNVDNLTRENVASHLQKYRLYLKRMSGLHPGQNGRKGSGKGSSGSHDANFQMMMAASGMQPAMMPGAMPSMAGSAAPAHELMQQMHMQRMGLSQMPPGMMPPVGVMPPPPMAVNGDFMAMQMGPGMPGSLPGGPPRSPWPGASMPVVVMPGSCSTGMVTSMNAEHPHPSAGNAFPMPGRDLPFLDAAGGYGHQPEAFQHGLPNGLHCSSALPTPSLPAAAHPGFEIESLEPDFLMDNPLMEASMPMPQQHPGHPLSDSMPAHMPNGSLDHMGLDSLHDLSGGDEDYKRMLQMLVPPTLPTSSLAFSFSRRASSTVSD</sequence>
<evidence type="ECO:0000256" key="8">
    <source>
        <dbReference type="SAM" id="MobiDB-lite"/>
    </source>
</evidence>
<reference evidence="11 12" key="1">
    <citation type="submission" date="2023-10" db="EMBL/GenBank/DDBJ databases">
        <authorList>
            <person name="Maclean D."/>
            <person name="Macfadyen A."/>
        </authorList>
    </citation>
    <scope>NUCLEOTIDE SEQUENCE [LARGE SCALE GENOMIC DNA]</scope>
</reference>
<keyword evidence="5" id="KW-0804">Transcription</keyword>
<evidence type="ECO:0000256" key="2">
    <source>
        <dbReference type="ARBA" id="ARBA00023012"/>
    </source>
</evidence>
<name>A0AAV1HTG6_9CHLO</name>
<dbReference type="InterPro" id="IPR009057">
    <property type="entry name" value="Homeodomain-like_sf"/>
</dbReference>
<keyword evidence="12" id="KW-1185">Reference proteome</keyword>
<evidence type="ECO:0000256" key="7">
    <source>
        <dbReference type="PROSITE-ProRule" id="PRU00169"/>
    </source>
</evidence>
<dbReference type="InterPro" id="IPR011006">
    <property type="entry name" value="CheY-like_superfamily"/>
</dbReference>
<dbReference type="InterPro" id="IPR045279">
    <property type="entry name" value="ARR-like"/>
</dbReference>
<evidence type="ECO:0000256" key="6">
    <source>
        <dbReference type="ARBA" id="ARBA00023242"/>
    </source>
</evidence>
<dbReference type="PROSITE" id="PS50110">
    <property type="entry name" value="RESPONSE_REGULATORY"/>
    <property type="match status" value="1"/>
</dbReference>
<feature type="domain" description="Response regulatory" evidence="9">
    <location>
        <begin position="20"/>
        <end position="135"/>
    </location>
</feature>
<dbReference type="GO" id="GO:0009736">
    <property type="term" value="P:cytokinin-activated signaling pathway"/>
    <property type="evidence" value="ECO:0007669"/>
    <property type="project" value="InterPro"/>
</dbReference>
<dbReference type="GO" id="GO:0000160">
    <property type="term" value="P:phosphorelay signal transduction system"/>
    <property type="evidence" value="ECO:0007669"/>
    <property type="project" value="UniProtKB-KW"/>
</dbReference>
<evidence type="ECO:0000256" key="5">
    <source>
        <dbReference type="ARBA" id="ARBA00023163"/>
    </source>
</evidence>
<dbReference type="Pfam" id="PF00072">
    <property type="entry name" value="Response_reg"/>
    <property type="match status" value="1"/>
</dbReference>
<evidence type="ECO:0000259" key="10">
    <source>
        <dbReference type="PROSITE" id="PS51294"/>
    </source>
</evidence>